<dbReference type="RefSeq" id="WP_141360929.1">
    <property type="nucleotide sequence ID" value="NZ_BAAAJL010000007.1"/>
</dbReference>
<evidence type="ECO:0000256" key="4">
    <source>
        <dbReference type="PROSITE-ProRule" id="PRU00335"/>
    </source>
</evidence>
<dbReference type="InterPro" id="IPR050109">
    <property type="entry name" value="HTH-type_TetR-like_transc_reg"/>
</dbReference>
<dbReference type="InterPro" id="IPR025996">
    <property type="entry name" value="MT1864/Rv1816-like_C"/>
</dbReference>
<feature type="DNA-binding region" description="H-T-H motif" evidence="4">
    <location>
        <begin position="34"/>
        <end position="53"/>
    </location>
</feature>
<keyword evidence="1" id="KW-0805">Transcription regulation</keyword>
<dbReference type="Pfam" id="PF13305">
    <property type="entry name" value="TetR_C_33"/>
    <property type="match status" value="1"/>
</dbReference>
<dbReference type="AlphaFoldDB" id="A0A4Y4DMM6"/>
<gene>
    <name evidence="6" type="ORF">AUR04nite_01400</name>
</gene>
<dbReference type="InterPro" id="IPR001647">
    <property type="entry name" value="HTH_TetR"/>
</dbReference>
<dbReference type="Proteomes" id="UP000316612">
    <property type="component" value="Unassembled WGS sequence"/>
</dbReference>
<dbReference type="GO" id="GO:0000976">
    <property type="term" value="F:transcription cis-regulatory region binding"/>
    <property type="evidence" value="ECO:0007669"/>
    <property type="project" value="TreeGrafter"/>
</dbReference>
<dbReference type="PANTHER" id="PTHR30055:SF220">
    <property type="entry name" value="TETR-FAMILY REGULATORY PROTEIN"/>
    <property type="match status" value="1"/>
</dbReference>
<dbReference type="Gene3D" id="1.10.357.10">
    <property type="entry name" value="Tetracycline Repressor, domain 2"/>
    <property type="match status" value="1"/>
</dbReference>
<dbReference type="EMBL" id="BJNY01000001">
    <property type="protein sequence ID" value="GED04608.1"/>
    <property type="molecule type" value="Genomic_DNA"/>
</dbReference>
<keyword evidence="7" id="KW-1185">Reference proteome</keyword>
<keyword evidence="2 4" id="KW-0238">DNA-binding</keyword>
<evidence type="ECO:0000256" key="1">
    <source>
        <dbReference type="ARBA" id="ARBA00023015"/>
    </source>
</evidence>
<dbReference type="InterPro" id="IPR009057">
    <property type="entry name" value="Homeodomain-like_sf"/>
</dbReference>
<evidence type="ECO:0000313" key="7">
    <source>
        <dbReference type="Proteomes" id="UP000316612"/>
    </source>
</evidence>
<dbReference type="SUPFAM" id="SSF48498">
    <property type="entry name" value="Tetracyclin repressor-like, C-terminal domain"/>
    <property type="match status" value="1"/>
</dbReference>
<dbReference type="PANTHER" id="PTHR30055">
    <property type="entry name" value="HTH-TYPE TRANSCRIPTIONAL REGULATOR RUTR"/>
    <property type="match status" value="1"/>
</dbReference>
<dbReference type="GO" id="GO:0003700">
    <property type="term" value="F:DNA-binding transcription factor activity"/>
    <property type="evidence" value="ECO:0007669"/>
    <property type="project" value="TreeGrafter"/>
</dbReference>
<feature type="domain" description="HTH tetR-type" evidence="5">
    <location>
        <begin position="13"/>
        <end position="71"/>
    </location>
</feature>
<keyword evidence="3" id="KW-0804">Transcription</keyword>
<dbReference type="PROSITE" id="PS50977">
    <property type="entry name" value="HTH_TETR_2"/>
    <property type="match status" value="1"/>
</dbReference>
<reference evidence="6 7" key="1">
    <citation type="submission" date="2019-06" db="EMBL/GenBank/DDBJ databases">
        <title>Whole genome shotgun sequence of Glutamicibacter uratoxydans NBRC 15515.</title>
        <authorList>
            <person name="Hosoyama A."/>
            <person name="Uohara A."/>
            <person name="Ohji S."/>
            <person name="Ichikawa N."/>
        </authorList>
    </citation>
    <scope>NUCLEOTIDE SEQUENCE [LARGE SCALE GENOMIC DNA]</scope>
    <source>
        <strain evidence="6 7">NBRC 15515</strain>
    </source>
</reference>
<dbReference type="OrthoDB" id="3173376at2"/>
<evidence type="ECO:0000256" key="2">
    <source>
        <dbReference type="ARBA" id="ARBA00023125"/>
    </source>
</evidence>
<comment type="caution">
    <text evidence="6">The sequence shown here is derived from an EMBL/GenBank/DDBJ whole genome shotgun (WGS) entry which is preliminary data.</text>
</comment>
<organism evidence="6 7">
    <name type="scientific">Glutamicibacter uratoxydans</name>
    <name type="common">Arthrobacter uratoxydans</name>
    <dbReference type="NCBI Taxonomy" id="43667"/>
    <lineage>
        <taxon>Bacteria</taxon>
        <taxon>Bacillati</taxon>
        <taxon>Actinomycetota</taxon>
        <taxon>Actinomycetes</taxon>
        <taxon>Micrococcales</taxon>
        <taxon>Micrococcaceae</taxon>
        <taxon>Glutamicibacter</taxon>
    </lineage>
</organism>
<evidence type="ECO:0000259" key="5">
    <source>
        <dbReference type="PROSITE" id="PS50977"/>
    </source>
</evidence>
<proteinExistence type="predicted"/>
<accession>A0A4Y4DMM6</accession>
<protein>
    <submittedName>
        <fullName evidence="6">TetR family transcriptional regulator</fullName>
    </submittedName>
</protein>
<dbReference type="SUPFAM" id="SSF46689">
    <property type="entry name" value="Homeodomain-like"/>
    <property type="match status" value="1"/>
</dbReference>
<dbReference type="InterPro" id="IPR036271">
    <property type="entry name" value="Tet_transcr_reg_TetR-rel_C_sf"/>
</dbReference>
<sequence>MSEGREARSYHHGDLREALVSAATKILESGESFSLRAVARAVGVSAAAPYRHFSDREQLESAIAVSGFEQLARELEPAVDAACSKSDIASFAIIYVRFALAHPAVFGLMFGQECDDSNDARVLAAARLSELLSRGVKAALGPGAADSLSIALWSMAHGLASLHMDGKFSYSTVQEVDERVRSSFSAVLQGL</sequence>
<evidence type="ECO:0000256" key="3">
    <source>
        <dbReference type="ARBA" id="ARBA00023163"/>
    </source>
</evidence>
<evidence type="ECO:0000313" key="6">
    <source>
        <dbReference type="EMBL" id="GED04608.1"/>
    </source>
</evidence>
<name>A0A4Y4DMM6_GLUUR</name>
<dbReference type="Pfam" id="PF00440">
    <property type="entry name" value="TetR_N"/>
    <property type="match status" value="1"/>
</dbReference>